<dbReference type="GO" id="GO:0005763">
    <property type="term" value="C:mitochondrial small ribosomal subunit"/>
    <property type="evidence" value="ECO:0007669"/>
    <property type="project" value="TreeGrafter"/>
</dbReference>
<name>A0A177WIT8_BATDL</name>
<evidence type="ECO:0000313" key="2">
    <source>
        <dbReference type="EMBL" id="OAJ39696.1"/>
    </source>
</evidence>
<dbReference type="GO" id="GO:0032543">
    <property type="term" value="P:mitochondrial translation"/>
    <property type="evidence" value="ECO:0007669"/>
    <property type="project" value="InterPro"/>
</dbReference>
<evidence type="ECO:0000259" key="1">
    <source>
        <dbReference type="Pfam" id="PF10213"/>
    </source>
</evidence>
<organism evidence="2 3">
    <name type="scientific">Batrachochytrium dendrobatidis (strain JEL423)</name>
    <dbReference type="NCBI Taxonomy" id="403673"/>
    <lineage>
        <taxon>Eukaryota</taxon>
        <taxon>Fungi</taxon>
        <taxon>Fungi incertae sedis</taxon>
        <taxon>Chytridiomycota</taxon>
        <taxon>Chytridiomycota incertae sedis</taxon>
        <taxon>Chytridiomycetes</taxon>
        <taxon>Rhizophydiales</taxon>
        <taxon>Rhizophydiales incertae sedis</taxon>
        <taxon>Batrachochytrium</taxon>
    </lineage>
</organism>
<dbReference type="PANTHER" id="PTHR13490">
    <property type="entry name" value="MITOCHONDRIAL 28S RIBOSOMAL PROTEIN S28"/>
    <property type="match status" value="1"/>
</dbReference>
<reference evidence="2 3" key="1">
    <citation type="submission" date="2006-10" db="EMBL/GenBank/DDBJ databases">
        <title>The Genome Sequence of Batrachochytrium dendrobatidis JEL423.</title>
        <authorList>
            <consortium name="The Broad Institute Genome Sequencing Platform"/>
            <person name="Birren B."/>
            <person name="Lander E."/>
            <person name="Galagan J."/>
            <person name="Cuomo C."/>
            <person name="Devon K."/>
            <person name="Jaffe D."/>
            <person name="Butler J."/>
            <person name="Alvarez P."/>
            <person name="Gnerre S."/>
            <person name="Grabherr M."/>
            <person name="Kleber M."/>
            <person name="Mauceli E."/>
            <person name="Brockman W."/>
            <person name="Young S."/>
            <person name="LaButti K."/>
            <person name="Sykes S."/>
            <person name="DeCaprio D."/>
            <person name="Crawford M."/>
            <person name="Koehrsen M."/>
            <person name="Engels R."/>
            <person name="Montgomery P."/>
            <person name="Pearson M."/>
            <person name="Howarth C."/>
            <person name="Larson L."/>
            <person name="White J."/>
            <person name="O'Leary S."/>
            <person name="Kodira C."/>
            <person name="Zeng Q."/>
            <person name="Yandava C."/>
            <person name="Alvarado L."/>
            <person name="Longcore J."/>
            <person name="James T."/>
        </authorList>
    </citation>
    <scope>NUCLEOTIDE SEQUENCE [LARGE SCALE GENOMIC DNA]</scope>
    <source>
        <strain evidence="2 3">JEL423</strain>
    </source>
</reference>
<dbReference type="Proteomes" id="UP000077115">
    <property type="component" value="Unassembled WGS sequence"/>
</dbReference>
<dbReference type="GO" id="GO:0003735">
    <property type="term" value="F:structural constituent of ribosome"/>
    <property type="evidence" value="ECO:0007669"/>
    <property type="project" value="InterPro"/>
</dbReference>
<gene>
    <name evidence="2" type="ORF">BDEG_23525</name>
</gene>
<dbReference type="AlphaFoldDB" id="A0A177WIT8"/>
<dbReference type="OrthoDB" id="283424at2759"/>
<reference evidence="2 3" key="2">
    <citation type="submission" date="2016-05" db="EMBL/GenBank/DDBJ databases">
        <title>Lineage-specific infection strategies underlie the spectrum of fungal disease in amphibians.</title>
        <authorList>
            <person name="Cuomo C.A."/>
            <person name="Farrer R.A."/>
            <person name="James T."/>
            <person name="Longcore J."/>
            <person name="Birren B."/>
        </authorList>
    </citation>
    <scope>NUCLEOTIDE SEQUENCE [LARGE SCALE GENOMIC DNA]</scope>
    <source>
        <strain evidence="2 3">JEL423</strain>
    </source>
</reference>
<dbReference type="Pfam" id="PF10213">
    <property type="entry name" value="MRP-S28"/>
    <property type="match status" value="1"/>
</dbReference>
<dbReference type="eggNOG" id="KOG3933">
    <property type="taxonomic scope" value="Eukaryota"/>
</dbReference>
<feature type="domain" description="Small ribosomal subunit protein mS35 mitochondrial conserved" evidence="1">
    <location>
        <begin position="96"/>
        <end position="233"/>
    </location>
</feature>
<dbReference type="PANTHER" id="PTHR13490:SF0">
    <property type="entry name" value="SMALL RIBOSOMAL SUBUNIT PROTEIN MS35"/>
    <property type="match status" value="1"/>
</dbReference>
<dbReference type="InterPro" id="IPR039848">
    <property type="entry name" value="Ribosomal_mS35_mt"/>
</dbReference>
<proteinExistence type="predicted"/>
<protein>
    <recommendedName>
        <fullName evidence="1">Small ribosomal subunit protein mS35 mitochondrial conserved domain-containing protein</fullName>
    </recommendedName>
</protein>
<evidence type="ECO:0000313" key="3">
    <source>
        <dbReference type="Proteomes" id="UP000077115"/>
    </source>
</evidence>
<dbReference type="EMBL" id="DS022303">
    <property type="protein sequence ID" value="OAJ39696.1"/>
    <property type="molecule type" value="Genomic_DNA"/>
</dbReference>
<dbReference type="VEuPathDB" id="FungiDB:BDEG_23525"/>
<sequence>MQPVLRLSTGLGPSCHLLFSLNARSFNSYTPLFARKSAGDSASNTGIPSIPLTGDLDVDGLTRFEIDFMETADWVKTSLLKMKHAKKDLAHLHKPFEPATPTKPICVKYTERYTYDFTRPPPVNNAVALQVRVADLGLTPPQKHKFLLLAGKAYDPYMDLVSMADSKGQSHSLSEDIDRALSLKQLSGYMDEMIAAAKDTTDSFTDVPVNLTHAKRPKGVRQTARNLEFPTTWLKQTSKTVQEN</sequence>
<dbReference type="STRING" id="403673.A0A177WIT8"/>
<dbReference type="InterPro" id="IPR019349">
    <property type="entry name" value="Ribosomal_mS35_mit"/>
</dbReference>
<accession>A0A177WIT8</accession>